<evidence type="ECO:0000256" key="6">
    <source>
        <dbReference type="SAM" id="SignalP"/>
    </source>
</evidence>
<gene>
    <name evidence="8" type="ORF">LITE_LOCUS9707</name>
</gene>
<evidence type="ECO:0000256" key="4">
    <source>
        <dbReference type="ARBA" id="ARBA00022801"/>
    </source>
</evidence>
<keyword evidence="4" id="KW-0378">Hydrolase</keyword>
<evidence type="ECO:0000256" key="5">
    <source>
        <dbReference type="PIRSR" id="PIRSR601461-1"/>
    </source>
</evidence>
<dbReference type="FunFam" id="2.40.70.10:FF:000010">
    <property type="entry name" value="Aspartyl protease family protein 2"/>
    <property type="match status" value="1"/>
</dbReference>
<dbReference type="FunFam" id="2.40.70.10:FF:000031">
    <property type="entry name" value="Aspartyl protease AED1"/>
    <property type="match status" value="1"/>
</dbReference>
<dbReference type="InterPro" id="IPR001461">
    <property type="entry name" value="Aspartic_peptidase_A1"/>
</dbReference>
<evidence type="ECO:0000256" key="2">
    <source>
        <dbReference type="ARBA" id="ARBA00022670"/>
    </source>
</evidence>
<dbReference type="Pfam" id="PF14541">
    <property type="entry name" value="TAXi_C"/>
    <property type="match status" value="1"/>
</dbReference>
<feature type="active site" evidence="5">
    <location>
        <position position="183"/>
    </location>
</feature>
<dbReference type="PROSITE" id="PS00141">
    <property type="entry name" value="ASP_PROTEASE"/>
    <property type="match status" value="1"/>
</dbReference>
<dbReference type="PROSITE" id="PS51767">
    <property type="entry name" value="PEPTIDASE_A1"/>
    <property type="match status" value="1"/>
</dbReference>
<dbReference type="SUPFAM" id="SSF50630">
    <property type="entry name" value="Acid proteases"/>
    <property type="match status" value="1"/>
</dbReference>
<name>A0AAV0IK65_9ROSI</name>
<keyword evidence="2" id="KW-0645">Protease</keyword>
<evidence type="ECO:0000259" key="7">
    <source>
        <dbReference type="PROSITE" id="PS51767"/>
    </source>
</evidence>
<dbReference type="InterPro" id="IPR032799">
    <property type="entry name" value="TAXi_C"/>
</dbReference>
<feature type="domain" description="Peptidase A1" evidence="7">
    <location>
        <begin position="165"/>
        <end position="497"/>
    </location>
</feature>
<dbReference type="AlphaFoldDB" id="A0AAV0IK65"/>
<dbReference type="EMBL" id="CAMGYJ010000004">
    <property type="protein sequence ID" value="CAI0397881.1"/>
    <property type="molecule type" value="Genomic_DNA"/>
</dbReference>
<evidence type="ECO:0000256" key="3">
    <source>
        <dbReference type="ARBA" id="ARBA00022729"/>
    </source>
</evidence>
<dbReference type="Proteomes" id="UP001154282">
    <property type="component" value="Unassembled WGS sequence"/>
</dbReference>
<dbReference type="PANTHER" id="PTHR13683">
    <property type="entry name" value="ASPARTYL PROTEASES"/>
    <property type="match status" value="1"/>
</dbReference>
<organism evidence="8 9">
    <name type="scientific">Linum tenue</name>
    <dbReference type="NCBI Taxonomy" id="586396"/>
    <lineage>
        <taxon>Eukaryota</taxon>
        <taxon>Viridiplantae</taxon>
        <taxon>Streptophyta</taxon>
        <taxon>Embryophyta</taxon>
        <taxon>Tracheophyta</taxon>
        <taxon>Spermatophyta</taxon>
        <taxon>Magnoliopsida</taxon>
        <taxon>eudicotyledons</taxon>
        <taxon>Gunneridae</taxon>
        <taxon>Pentapetalae</taxon>
        <taxon>rosids</taxon>
        <taxon>fabids</taxon>
        <taxon>Malpighiales</taxon>
        <taxon>Linaceae</taxon>
        <taxon>Linum</taxon>
    </lineage>
</organism>
<feature type="chain" id="PRO_5043426552" description="Peptidase A1 domain-containing protein" evidence="6">
    <location>
        <begin position="25"/>
        <end position="501"/>
    </location>
</feature>
<dbReference type="InterPro" id="IPR033121">
    <property type="entry name" value="PEPTIDASE_A1"/>
</dbReference>
<dbReference type="GO" id="GO:0004190">
    <property type="term" value="F:aspartic-type endopeptidase activity"/>
    <property type="evidence" value="ECO:0007669"/>
    <property type="project" value="InterPro"/>
</dbReference>
<dbReference type="Gene3D" id="2.40.70.10">
    <property type="entry name" value="Acid Proteases"/>
    <property type="match status" value="2"/>
</dbReference>
<dbReference type="Pfam" id="PF14543">
    <property type="entry name" value="TAXi_N"/>
    <property type="match status" value="1"/>
</dbReference>
<keyword evidence="9" id="KW-1185">Reference proteome</keyword>
<comment type="caution">
    <text evidence="8">The sequence shown here is derived from an EMBL/GenBank/DDBJ whole genome shotgun (WGS) entry which is preliminary data.</text>
</comment>
<evidence type="ECO:0000313" key="9">
    <source>
        <dbReference type="Proteomes" id="UP001154282"/>
    </source>
</evidence>
<protein>
    <recommendedName>
        <fullName evidence="7">Peptidase A1 domain-containing protein</fullName>
    </recommendedName>
</protein>
<evidence type="ECO:0000256" key="1">
    <source>
        <dbReference type="ARBA" id="ARBA00007447"/>
    </source>
</evidence>
<dbReference type="GO" id="GO:0006508">
    <property type="term" value="P:proteolysis"/>
    <property type="evidence" value="ECO:0007669"/>
    <property type="project" value="UniProtKB-KW"/>
</dbReference>
<dbReference type="InterPro" id="IPR032861">
    <property type="entry name" value="TAXi_N"/>
</dbReference>
<reference evidence="8" key="1">
    <citation type="submission" date="2022-08" db="EMBL/GenBank/DDBJ databases">
        <authorList>
            <person name="Gutierrez-Valencia J."/>
        </authorList>
    </citation>
    <scope>NUCLEOTIDE SEQUENCE</scope>
</reference>
<feature type="active site" evidence="5">
    <location>
        <position position="381"/>
    </location>
</feature>
<accession>A0AAV0IK65</accession>
<sequence length="501" mass="52949">MAAAPTFLCFLTILLAISTSPSLSRTLPPPSATSLDVSASLHRAHHILSFDPQSTTTFTELESEEQASSSSSSSPFQLNSSSPFSLDLLSRQSVLRSSHPDYKSLTAARLRRDSARVQSISAKLLLSLSDSDLTPLLDSDSDHFLSQSDLSTPVTSGSNQGSGEYFSRVGLGTPTRSFYMVLDTGSDVNWLQCDPCADCYQQTDPIFNPSSSSSYSPLSCSSPECAALDVSSCRSDQCLYQVNYGDGSFTFGDFVTETLSLGRSGSASKIALGCGHDNEGLFVGAAGLLGLGGGPLSLTSQIRASSFSYCLVNRDSTSSSTLDFNSAFPADSVTANLMKSRKVDTFYYVALSGMSVGGELLSIPASVFELDEAGNGGVIVDCGTAITRLQTQAYTSLRDAFVRLTPHMRSASGVALFDTCYDLSGMSSVKVPTVAFHFGGGKSWSLPASNYLIPVDGEGTFCFAFAPTTSSLSIIGNVQQQGTRVSFDLANSRVGFSTNKC</sequence>
<comment type="similarity">
    <text evidence="1">Belongs to the peptidase A1 family.</text>
</comment>
<dbReference type="InterPro" id="IPR001969">
    <property type="entry name" value="Aspartic_peptidase_AS"/>
</dbReference>
<dbReference type="PANTHER" id="PTHR13683:SF274">
    <property type="entry name" value="PROTEIN ASPARTIC PROTEASE IN GUARD CELL 1"/>
    <property type="match status" value="1"/>
</dbReference>
<dbReference type="InterPro" id="IPR021109">
    <property type="entry name" value="Peptidase_aspartic_dom_sf"/>
</dbReference>
<evidence type="ECO:0000313" key="8">
    <source>
        <dbReference type="EMBL" id="CAI0397881.1"/>
    </source>
</evidence>
<proteinExistence type="inferred from homology"/>
<feature type="signal peptide" evidence="6">
    <location>
        <begin position="1"/>
        <end position="24"/>
    </location>
</feature>
<keyword evidence="3 6" id="KW-0732">Signal</keyword>